<dbReference type="EMBL" id="SRMA01025614">
    <property type="protein sequence ID" value="TRY92440.1"/>
    <property type="molecule type" value="Genomic_DNA"/>
</dbReference>
<evidence type="ECO:0000313" key="4">
    <source>
        <dbReference type="Proteomes" id="UP000316079"/>
    </source>
</evidence>
<dbReference type="STRING" id="623744.A0A553QR34"/>
<gene>
    <name evidence="3" type="ORF">DNTS_029597</name>
</gene>
<dbReference type="GO" id="GO:0051373">
    <property type="term" value="F:FATZ binding"/>
    <property type="evidence" value="ECO:0007669"/>
    <property type="project" value="TreeGrafter"/>
</dbReference>
<keyword evidence="4" id="KW-1185">Reference proteome</keyword>
<accession>A0A553QR34</accession>
<evidence type="ECO:0008006" key="5">
    <source>
        <dbReference type="Google" id="ProtNLM"/>
    </source>
</evidence>
<evidence type="ECO:0000313" key="3">
    <source>
        <dbReference type="EMBL" id="TRY92440.1"/>
    </source>
</evidence>
<dbReference type="PANTHER" id="PTHR15941">
    <property type="entry name" value="MYOZENIN"/>
    <property type="match status" value="1"/>
</dbReference>
<keyword evidence="2" id="KW-0597">Phosphoprotein</keyword>
<sequence>MEYPEETNASTGRTNKLLRGSSLASLKPVTFYLEGHSATHCTTVLTEYKYYLSGIMPLSGTPAPPNKRKKPSKIITDLSHITQDEYESEPEASEFDLGKKIRAPKDIMLEELSLLKNKGSKMFKMRQLRVEKFIYENNPDLFSSESMDNLQKFVPSLGGQMMDVGGRLIGGHMAGLAGGIGQAPVPPPKPGNYGKGAGGGLHAGELPGGVGGVMAGGQGGKDGVSGDAFQGAQSPKTIGEKAKKRAEYVKTYVSPWERAMKGNEDLLSTMKTQMPMPCPYKEMCKYKSFNRSAMPFGGFEKASQLMTFQLPDIEVATEEPEPPVVYQHDINSRPSFNRTPIGWGGSIEPGSIHMELDNIPFDGETDDL</sequence>
<proteinExistence type="inferred from homology"/>
<dbReference type="AlphaFoldDB" id="A0A553QR34"/>
<dbReference type="InterPro" id="IPR008438">
    <property type="entry name" value="MYOZ"/>
</dbReference>
<dbReference type="GO" id="GO:0030018">
    <property type="term" value="C:Z disc"/>
    <property type="evidence" value="ECO:0007669"/>
    <property type="project" value="InterPro"/>
</dbReference>
<comment type="caution">
    <text evidence="3">The sequence shown here is derived from an EMBL/GenBank/DDBJ whole genome shotgun (WGS) entry which is preliminary data.</text>
</comment>
<dbReference type="GO" id="GO:0015629">
    <property type="term" value="C:actin cytoskeleton"/>
    <property type="evidence" value="ECO:0007669"/>
    <property type="project" value="TreeGrafter"/>
</dbReference>
<organism evidence="3 4">
    <name type="scientific">Danionella cerebrum</name>
    <dbReference type="NCBI Taxonomy" id="2873325"/>
    <lineage>
        <taxon>Eukaryota</taxon>
        <taxon>Metazoa</taxon>
        <taxon>Chordata</taxon>
        <taxon>Craniata</taxon>
        <taxon>Vertebrata</taxon>
        <taxon>Euteleostomi</taxon>
        <taxon>Actinopterygii</taxon>
        <taxon>Neopterygii</taxon>
        <taxon>Teleostei</taxon>
        <taxon>Ostariophysi</taxon>
        <taxon>Cypriniformes</taxon>
        <taxon>Danionidae</taxon>
        <taxon>Danioninae</taxon>
        <taxon>Danionella</taxon>
    </lineage>
</organism>
<evidence type="ECO:0000256" key="2">
    <source>
        <dbReference type="ARBA" id="ARBA00022553"/>
    </source>
</evidence>
<dbReference type="GO" id="GO:0003779">
    <property type="term" value="F:actin binding"/>
    <property type="evidence" value="ECO:0007669"/>
    <property type="project" value="TreeGrafter"/>
</dbReference>
<evidence type="ECO:0000256" key="1">
    <source>
        <dbReference type="ARBA" id="ARBA00009126"/>
    </source>
</evidence>
<dbReference type="Proteomes" id="UP000316079">
    <property type="component" value="Unassembled WGS sequence"/>
</dbReference>
<dbReference type="Pfam" id="PF05556">
    <property type="entry name" value="Calsarcin"/>
    <property type="match status" value="1"/>
</dbReference>
<name>A0A553QR34_9TELE</name>
<reference evidence="3 4" key="1">
    <citation type="journal article" date="2019" name="Sci. Data">
        <title>Hybrid genome assembly and annotation of Danionella translucida.</title>
        <authorList>
            <person name="Kadobianskyi M."/>
            <person name="Schulze L."/>
            <person name="Schuelke M."/>
            <person name="Judkewitz B."/>
        </authorList>
    </citation>
    <scope>NUCLEOTIDE SEQUENCE [LARGE SCALE GENOMIC DNA]</scope>
    <source>
        <strain evidence="3 4">Bolton</strain>
    </source>
</reference>
<dbReference type="OrthoDB" id="9901707at2759"/>
<dbReference type="PANTHER" id="PTHR15941:SF11">
    <property type="entry name" value="MYOZENIN-1"/>
    <property type="match status" value="1"/>
</dbReference>
<comment type="similarity">
    <text evidence="1">Belongs to the myozenin family.</text>
</comment>
<protein>
    <recommendedName>
        <fullName evidence="5">Myozenin-1</fullName>
    </recommendedName>
</protein>
<dbReference type="GO" id="GO:0031433">
    <property type="term" value="F:telethonin binding"/>
    <property type="evidence" value="ECO:0007669"/>
    <property type="project" value="TreeGrafter"/>
</dbReference>